<dbReference type="AlphaFoldDB" id="A0AAE1TMF3"/>
<evidence type="ECO:0000313" key="1">
    <source>
        <dbReference type="EMBL" id="KAK4290391.1"/>
    </source>
</evidence>
<gene>
    <name evidence="1" type="ORF">Pmani_036700</name>
</gene>
<reference evidence="1" key="1">
    <citation type="submission" date="2023-11" db="EMBL/GenBank/DDBJ databases">
        <title>Genome assemblies of two species of porcelain crab, Petrolisthes cinctipes and Petrolisthes manimaculis (Anomura: Porcellanidae).</title>
        <authorList>
            <person name="Angst P."/>
        </authorList>
    </citation>
    <scope>NUCLEOTIDE SEQUENCE</scope>
    <source>
        <strain evidence="1">PB745_02</strain>
        <tissue evidence="1">Gill</tissue>
    </source>
</reference>
<dbReference type="Proteomes" id="UP001292094">
    <property type="component" value="Unassembled WGS sequence"/>
</dbReference>
<accession>A0AAE1TMF3</accession>
<name>A0AAE1TMF3_9EUCA</name>
<keyword evidence="2" id="KW-1185">Reference proteome</keyword>
<comment type="caution">
    <text evidence="1">The sequence shown here is derived from an EMBL/GenBank/DDBJ whole genome shotgun (WGS) entry which is preliminary data.</text>
</comment>
<proteinExistence type="predicted"/>
<sequence length="98" mass="10364">MLNTHALTSGGRVGNHKARQVVVEPVLPGVGKILRFSTGESGVVGSTGESVGSTDTLEGDSCVCEIRQATWLAATDSSNTCANNHTTYPDELRSRLQY</sequence>
<organism evidence="1 2">
    <name type="scientific">Petrolisthes manimaculis</name>
    <dbReference type="NCBI Taxonomy" id="1843537"/>
    <lineage>
        <taxon>Eukaryota</taxon>
        <taxon>Metazoa</taxon>
        <taxon>Ecdysozoa</taxon>
        <taxon>Arthropoda</taxon>
        <taxon>Crustacea</taxon>
        <taxon>Multicrustacea</taxon>
        <taxon>Malacostraca</taxon>
        <taxon>Eumalacostraca</taxon>
        <taxon>Eucarida</taxon>
        <taxon>Decapoda</taxon>
        <taxon>Pleocyemata</taxon>
        <taxon>Anomura</taxon>
        <taxon>Galatheoidea</taxon>
        <taxon>Porcellanidae</taxon>
        <taxon>Petrolisthes</taxon>
    </lineage>
</organism>
<evidence type="ECO:0000313" key="2">
    <source>
        <dbReference type="Proteomes" id="UP001292094"/>
    </source>
</evidence>
<dbReference type="EMBL" id="JAWZYT010005492">
    <property type="protein sequence ID" value="KAK4290391.1"/>
    <property type="molecule type" value="Genomic_DNA"/>
</dbReference>
<protein>
    <submittedName>
        <fullName evidence="1">Uncharacterized protein</fullName>
    </submittedName>
</protein>